<dbReference type="SUPFAM" id="SSF56784">
    <property type="entry name" value="HAD-like"/>
    <property type="match status" value="1"/>
</dbReference>
<dbReference type="PANTHER" id="PTHR43344:SF13">
    <property type="entry name" value="PHOSPHATASE RV3661-RELATED"/>
    <property type="match status" value="1"/>
</dbReference>
<protein>
    <submittedName>
        <fullName evidence="5">HAD family hydrolase</fullName>
    </submittedName>
</protein>
<keyword evidence="3 5" id="KW-0378">Hydrolase</keyword>
<evidence type="ECO:0000313" key="5">
    <source>
        <dbReference type="EMBL" id="MFC7384187.1"/>
    </source>
</evidence>
<sequence>MRIPLRVAFFDVDETLLTAKSMVEFLRYWLGRDDARFRAVVAELGAVAEREGRAAANRAYYRLFAGVSSAALTQAGRRWYARHRREPDAFVGSTAAALAGHRAAGDRVVLVSGSCRAVLDPLLTDVGGDDVLCTELVVGGDGRLTGEVARSMIGPAKSDAATELLLRLGASPADCFAYGDHASDLDLLTAVGSPRVVGGDPVLASWAEKHGWPVLPA</sequence>
<dbReference type="Proteomes" id="UP001596496">
    <property type="component" value="Unassembled WGS sequence"/>
</dbReference>
<dbReference type="EMBL" id="JBHTCG010000011">
    <property type="protein sequence ID" value="MFC7384187.1"/>
    <property type="molecule type" value="Genomic_DNA"/>
</dbReference>
<dbReference type="InterPro" id="IPR023214">
    <property type="entry name" value="HAD_sf"/>
</dbReference>
<dbReference type="Pfam" id="PF12710">
    <property type="entry name" value="HAD"/>
    <property type="match status" value="1"/>
</dbReference>
<dbReference type="NCBIfam" id="TIGR01490">
    <property type="entry name" value="HAD-SF-IB-hyp1"/>
    <property type="match status" value="1"/>
</dbReference>
<dbReference type="Gene3D" id="3.40.50.1000">
    <property type="entry name" value="HAD superfamily/HAD-like"/>
    <property type="match status" value="1"/>
</dbReference>
<dbReference type="Gene3D" id="1.20.1440.100">
    <property type="entry name" value="SG protein - dephosphorylation function"/>
    <property type="match status" value="1"/>
</dbReference>
<dbReference type="InterPro" id="IPR036412">
    <property type="entry name" value="HAD-like_sf"/>
</dbReference>
<accession>A0ABW2P6W4</accession>
<evidence type="ECO:0000313" key="6">
    <source>
        <dbReference type="Proteomes" id="UP001596496"/>
    </source>
</evidence>
<dbReference type="NCBIfam" id="TIGR01488">
    <property type="entry name" value="HAD-SF-IB"/>
    <property type="match status" value="1"/>
</dbReference>
<reference evidence="6" key="1">
    <citation type="journal article" date="2019" name="Int. J. Syst. Evol. Microbiol.">
        <title>The Global Catalogue of Microorganisms (GCM) 10K type strain sequencing project: providing services to taxonomists for standard genome sequencing and annotation.</title>
        <authorList>
            <consortium name="The Broad Institute Genomics Platform"/>
            <consortium name="The Broad Institute Genome Sequencing Center for Infectious Disease"/>
            <person name="Wu L."/>
            <person name="Ma J."/>
        </authorList>
    </citation>
    <scope>NUCLEOTIDE SEQUENCE [LARGE SCALE GENOMIC DNA]</scope>
    <source>
        <strain evidence="6">CECT 7649</strain>
    </source>
</reference>
<dbReference type="InterPro" id="IPR050582">
    <property type="entry name" value="HAD-like_SerB"/>
</dbReference>
<evidence type="ECO:0000256" key="2">
    <source>
        <dbReference type="ARBA" id="ARBA00022723"/>
    </source>
</evidence>
<comment type="similarity">
    <text evidence="1">Belongs to the HAD-like hydrolase superfamily. SerB family.</text>
</comment>
<proteinExistence type="inferred from homology"/>
<dbReference type="InterPro" id="IPR006385">
    <property type="entry name" value="HAD_hydro_SerB1"/>
</dbReference>
<keyword evidence="4" id="KW-0460">Magnesium</keyword>
<evidence type="ECO:0000256" key="3">
    <source>
        <dbReference type="ARBA" id="ARBA00022801"/>
    </source>
</evidence>
<dbReference type="PANTHER" id="PTHR43344">
    <property type="entry name" value="PHOSPHOSERINE PHOSPHATASE"/>
    <property type="match status" value="1"/>
</dbReference>
<dbReference type="RefSeq" id="WP_380827878.1">
    <property type="nucleotide sequence ID" value="NZ_JBHTCG010000011.1"/>
</dbReference>
<evidence type="ECO:0000256" key="1">
    <source>
        <dbReference type="ARBA" id="ARBA00009184"/>
    </source>
</evidence>
<evidence type="ECO:0000256" key="4">
    <source>
        <dbReference type="ARBA" id="ARBA00022842"/>
    </source>
</evidence>
<comment type="caution">
    <text evidence="5">The sequence shown here is derived from an EMBL/GenBank/DDBJ whole genome shotgun (WGS) entry which is preliminary data.</text>
</comment>
<keyword evidence="6" id="KW-1185">Reference proteome</keyword>
<gene>
    <name evidence="5" type="ORF">ACFQSB_18395</name>
</gene>
<keyword evidence="2" id="KW-0479">Metal-binding</keyword>
<name>A0ABW2P6W4_9ACTN</name>
<organism evidence="5 6">
    <name type="scientific">Sphaerisporangium rhizosphaerae</name>
    <dbReference type="NCBI Taxonomy" id="2269375"/>
    <lineage>
        <taxon>Bacteria</taxon>
        <taxon>Bacillati</taxon>
        <taxon>Actinomycetota</taxon>
        <taxon>Actinomycetes</taxon>
        <taxon>Streptosporangiales</taxon>
        <taxon>Streptosporangiaceae</taxon>
        <taxon>Sphaerisporangium</taxon>
    </lineage>
</organism>
<dbReference type="GO" id="GO:0016787">
    <property type="term" value="F:hydrolase activity"/>
    <property type="evidence" value="ECO:0007669"/>
    <property type="project" value="UniProtKB-KW"/>
</dbReference>